<gene>
    <name evidence="1" type="ORF">LCGC14_1717570</name>
</gene>
<dbReference type="SUPFAM" id="SSF48537">
    <property type="entry name" value="Phospholipase C/P1 nuclease"/>
    <property type="match status" value="1"/>
</dbReference>
<dbReference type="AlphaFoldDB" id="A0A0F9KDA3"/>
<organism evidence="1">
    <name type="scientific">marine sediment metagenome</name>
    <dbReference type="NCBI Taxonomy" id="412755"/>
    <lineage>
        <taxon>unclassified sequences</taxon>
        <taxon>metagenomes</taxon>
        <taxon>ecological metagenomes</taxon>
    </lineage>
</organism>
<dbReference type="GO" id="GO:0016788">
    <property type="term" value="F:hydrolase activity, acting on ester bonds"/>
    <property type="evidence" value="ECO:0007669"/>
    <property type="project" value="InterPro"/>
</dbReference>
<name>A0A0F9KDA3_9ZZZZ</name>
<dbReference type="InterPro" id="IPR008947">
    <property type="entry name" value="PLipase_C/P1_nuclease_dom_sf"/>
</dbReference>
<sequence>MGICWSHVISSDNLHILESSSIQPDTMKRKELSKNMFDAITTGIGWFAEHTYKAKELAIDNIKKAFEAYNSGDTSWSFWLGRSFHFITDWLTPYHSIKAMTKYILDSESDIINKESKNGWDLLIFILDKVSNLAKFKIEHDQFERICEECWQQNEPIIRNSFIRFKKKSINSVNLRLFSELMDRKQAKWENNLLDWILDCSNQEFAGYMTDIAKVMDIACRIVLE</sequence>
<comment type="caution">
    <text evidence="1">The sequence shown here is derived from an EMBL/GenBank/DDBJ whole genome shotgun (WGS) entry which is preliminary data.</text>
</comment>
<evidence type="ECO:0008006" key="2">
    <source>
        <dbReference type="Google" id="ProtNLM"/>
    </source>
</evidence>
<reference evidence="1" key="1">
    <citation type="journal article" date="2015" name="Nature">
        <title>Complex archaea that bridge the gap between prokaryotes and eukaryotes.</title>
        <authorList>
            <person name="Spang A."/>
            <person name="Saw J.H."/>
            <person name="Jorgensen S.L."/>
            <person name="Zaremba-Niedzwiedzka K."/>
            <person name="Martijn J."/>
            <person name="Lind A.E."/>
            <person name="van Eijk R."/>
            <person name="Schleper C."/>
            <person name="Guy L."/>
            <person name="Ettema T.J."/>
        </authorList>
    </citation>
    <scope>NUCLEOTIDE SEQUENCE</scope>
</reference>
<proteinExistence type="predicted"/>
<evidence type="ECO:0000313" key="1">
    <source>
        <dbReference type="EMBL" id="KKM13305.1"/>
    </source>
</evidence>
<dbReference type="Gene3D" id="1.10.575.10">
    <property type="entry name" value="P1 Nuclease"/>
    <property type="match status" value="1"/>
</dbReference>
<dbReference type="EMBL" id="LAZR01015407">
    <property type="protein sequence ID" value="KKM13305.1"/>
    <property type="molecule type" value="Genomic_DNA"/>
</dbReference>
<protein>
    <recommendedName>
        <fullName evidence="2">Phospholipase C/D domain-containing protein</fullName>
    </recommendedName>
</protein>
<accession>A0A0F9KDA3</accession>